<dbReference type="OrthoDB" id="3256525at2759"/>
<dbReference type="AlphaFoldDB" id="S7PRZ3"/>
<dbReference type="RefSeq" id="XP_007870855.1">
    <property type="nucleotide sequence ID" value="XM_007872664.1"/>
</dbReference>
<proteinExistence type="predicted"/>
<reference evidence="1 2" key="1">
    <citation type="journal article" date="2012" name="Science">
        <title>The Paleozoic origin of enzymatic lignin decomposition reconstructed from 31 fungal genomes.</title>
        <authorList>
            <person name="Floudas D."/>
            <person name="Binder M."/>
            <person name="Riley R."/>
            <person name="Barry K."/>
            <person name="Blanchette R.A."/>
            <person name="Henrissat B."/>
            <person name="Martinez A.T."/>
            <person name="Otillar R."/>
            <person name="Spatafora J.W."/>
            <person name="Yadav J.S."/>
            <person name="Aerts A."/>
            <person name="Benoit I."/>
            <person name="Boyd A."/>
            <person name="Carlson A."/>
            <person name="Copeland A."/>
            <person name="Coutinho P.M."/>
            <person name="de Vries R.P."/>
            <person name="Ferreira P."/>
            <person name="Findley K."/>
            <person name="Foster B."/>
            <person name="Gaskell J."/>
            <person name="Glotzer D."/>
            <person name="Gorecki P."/>
            <person name="Heitman J."/>
            <person name="Hesse C."/>
            <person name="Hori C."/>
            <person name="Igarashi K."/>
            <person name="Jurgens J.A."/>
            <person name="Kallen N."/>
            <person name="Kersten P."/>
            <person name="Kohler A."/>
            <person name="Kuees U."/>
            <person name="Kumar T.K.A."/>
            <person name="Kuo A."/>
            <person name="LaButti K."/>
            <person name="Larrondo L.F."/>
            <person name="Lindquist E."/>
            <person name="Ling A."/>
            <person name="Lombard V."/>
            <person name="Lucas S."/>
            <person name="Lundell T."/>
            <person name="Martin R."/>
            <person name="McLaughlin D.J."/>
            <person name="Morgenstern I."/>
            <person name="Morin E."/>
            <person name="Murat C."/>
            <person name="Nagy L.G."/>
            <person name="Nolan M."/>
            <person name="Ohm R.A."/>
            <person name="Patyshakuliyeva A."/>
            <person name="Rokas A."/>
            <person name="Ruiz-Duenas F.J."/>
            <person name="Sabat G."/>
            <person name="Salamov A."/>
            <person name="Samejima M."/>
            <person name="Schmutz J."/>
            <person name="Slot J.C."/>
            <person name="St John F."/>
            <person name="Stenlid J."/>
            <person name="Sun H."/>
            <person name="Sun S."/>
            <person name="Syed K."/>
            <person name="Tsang A."/>
            <person name="Wiebenga A."/>
            <person name="Young D."/>
            <person name="Pisabarro A."/>
            <person name="Eastwood D.C."/>
            <person name="Martin F."/>
            <person name="Cullen D."/>
            <person name="Grigoriev I.V."/>
            <person name="Hibbett D.S."/>
        </authorList>
    </citation>
    <scope>NUCLEOTIDE SEQUENCE [LARGE SCALE GENOMIC DNA]</scope>
    <source>
        <strain evidence="1 2">ATCC 11539</strain>
    </source>
</reference>
<sequence length="441" mass="49901">MSAESATGGCSMDAKNIVPDAAVEAESYEDSSRTEYRLPTEIWMQIFDILTFVPGWMDADSPDPFAAGHKDPWREDPIPDLRWACAAVRVCQVWRAVATPFLYRYVVIRNGRSITCLHRTLLEGSTCNNVALRSYIRRLDLRGGLRHTREIFFAAILKLVRETLQILSFAEYPAFCDYSAYLHPTTGKRASRPKPWQSLRVLKILSSPRRPLYAPLMHFLTSTPRLRHLHIGPLLESHTTVAGDTPPPQPEAVILPELLSLRLPTPHSIDFPMLDHTHLPSLHKLEVDINLPSPSLPVPLRSTEHGLGRTLTTIVAHINFTLTPEFTEMLCESCPLLTRLAIFLRSWSGLQASLHLPRITHLAIGASKPSGDRCLWLLQILPTIVAPALQVVRLISVGRRWIGDYHRAEPTVRDYLDFRTDLRDNIRSCSFRFEDDYGSLV</sequence>
<evidence type="ECO:0000313" key="1">
    <source>
        <dbReference type="EMBL" id="EPQ50576.1"/>
    </source>
</evidence>
<dbReference type="EMBL" id="KB469314">
    <property type="protein sequence ID" value="EPQ50576.1"/>
    <property type="molecule type" value="Genomic_DNA"/>
</dbReference>
<name>S7PRZ3_GLOTA</name>
<dbReference type="Proteomes" id="UP000030669">
    <property type="component" value="Unassembled WGS sequence"/>
</dbReference>
<gene>
    <name evidence="1" type="ORF">GLOTRDRAFT_96852</name>
</gene>
<evidence type="ECO:0000313" key="2">
    <source>
        <dbReference type="Proteomes" id="UP000030669"/>
    </source>
</evidence>
<organism evidence="1 2">
    <name type="scientific">Gloeophyllum trabeum (strain ATCC 11539 / FP-39264 / Madison 617)</name>
    <name type="common">Brown rot fungus</name>
    <dbReference type="NCBI Taxonomy" id="670483"/>
    <lineage>
        <taxon>Eukaryota</taxon>
        <taxon>Fungi</taxon>
        <taxon>Dikarya</taxon>
        <taxon>Basidiomycota</taxon>
        <taxon>Agaricomycotina</taxon>
        <taxon>Agaricomycetes</taxon>
        <taxon>Gloeophyllales</taxon>
        <taxon>Gloeophyllaceae</taxon>
        <taxon>Gloeophyllum</taxon>
    </lineage>
</organism>
<keyword evidence="2" id="KW-1185">Reference proteome</keyword>
<accession>S7PRZ3</accession>
<dbReference type="GeneID" id="19309909"/>
<dbReference type="HOGENOM" id="CLU_052689_1_0_1"/>
<dbReference type="KEGG" id="gtr:GLOTRDRAFT_96852"/>
<protein>
    <submittedName>
        <fullName evidence="1">Uncharacterized protein</fullName>
    </submittedName>
</protein>